<dbReference type="PRINTS" id="PR00344">
    <property type="entry name" value="BCTRLSENSOR"/>
</dbReference>
<dbReference type="CDD" id="cd00075">
    <property type="entry name" value="HATPase"/>
    <property type="match status" value="1"/>
</dbReference>
<keyword evidence="4" id="KW-0808">Transferase</keyword>
<keyword evidence="6" id="KW-0902">Two-component regulatory system</keyword>
<feature type="transmembrane region" description="Helical" evidence="7">
    <location>
        <begin position="94"/>
        <end position="111"/>
    </location>
</feature>
<dbReference type="OrthoDB" id="9810447at2"/>
<proteinExistence type="predicted"/>
<dbReference type="SUPFAM" id="SSF47384">
    <property type="entry name" value="Homodimeric domain of signal transducing histidine kinase"/>
    <property type="match status" value="1"/>
</dbReference>
<dbReference type="InterPro" id="IPR005467">
    <property type="entry name" value="His_kinase_dom"/>
</dbReference>
<sequence length="445" mass="50492">MLSRLIHFLYRIVESSWNQIVNVGIRPSMPFIESRRTRLLNLLALPCIPFIFLYAVLNFFQERYLLSALNLITCLMCLSVLLLHKYQQYPSARLVLIFVSVGIYTFTGLYFHNGSEYFLLNILLITVLVYDNKWVVIGLSILIIVAFMMIVLMPQSWYLAPPVPVARVWSNIGVSLIFFTIALGCFKYIQSDYQRELERQHQMLVTVNKDKEKLFSIVAHDIRSPLATLESLLEMFHRNEYTTEEMQEATAILQRKISQLGGALDNVLRWSSRSLRGIQTQPAHFFLEPLVTEVLHFFQISLEEKKIAVHMEIPSAATLYADRDQVSVILRNLFGNALKFSHRSSTVAIVVKEEEKDTAIAVIDSGIGMPAQQMKTLFSQQQTPGYSTGGGRGTGLGLILCKEFVAQNHGHIEVAANEPAGCRFTVFLPRGSAVIAEAQEKDDFF</sequence>
<evidence type="ECO:0000256" key="3">
    <source>
        <dbReference type="ARBA" id="ARBA00022553"/>
    </source>
</evidence>
<keyword evidence="3" id="KW-0597">Phosphoprotein</keyword>
<dbReference type="InterPro" id="IPR003594">
    <property type="entry name" value="HATPase_dom"/>
</dbReference>
<dbReference type="GO" id="GO:0000155">
    <property type="term" value="F:phosphorelay sensor kinase activity"/>
    <property type="evidence" value="ECO:0007669"/>
    <property type="project" value="InterPro"/>
</dbReference>
<accession>A0A9Q5D6W1</accession>
<evidence type="ECO:0000256" key="5">
    <source>
        <dbReference type="ARBA" id="ARBA00022777"/>
    </source>
</evidence>
<dbReference type="Proteomes" id="UP000281028">
    <property type="component" value="Unassembled WGS sequence"/>
</dbReference>
<dbReference type="Gene3D" id="1.10.287.130">
    <property type="match status" value="1"/>
</dbReference>
<dbReference type="InterPro" id="IPR050736">
    <property type="entry name" value="Sensor_HK_Regulatory"/>
</dbReference>
<feature type="transmembrane region" description="Helical" evidence="7">
    <location>
        <begin position="139"/>
        <end position="160"/>
    </location>
</feature>
<feature type="transmembrane region" description="Helical" evidence="7">
    <location>
        <begin position="172"/>
        <end position="189"/>
    </location>
</feature>
<dbReference type="AlphaFoldDB" id="A0A9Q5D6W1"/>
<dbReference type="InterPro" id="IPR004358">
    <property type="entry name" value="Sig_transdc_His_kin-like_C"/>
</dbReference>
<feature type="domain" description="Histidine kinase" evidence="8">
    <location>
        <begin position="217"/>
        <end position="432"/>
    </location>
</feature>
<dbReference type="InterPro" id="IPR036890">
    <property type="entry name" value="HATPase_C_sf"/>
</dbReference>
<feature type="transmembrane region" description="Helical" evidence="7">
    <location>
        <begin position="39"/>
        <end position="57"/>
    </location>
</feature>
<dbReference type="InterPro" id="IPR003661">
    <property type="entry name" value="HisK_dim/P_dom"/>
</dbReference>
<dbReference type="SUPFAM" id="SSF55874">
    <property type="entry name" value="ATPase domain of HSP90 chaperone/DNA topoisomerase II/histidine kinase"/>
    <property type="match status" value="1"/>
</dbReference>
<dbReference type="Pfam" id="PF00512">
    <property type="entry name" value="HisKA"/>
    <property type="match status" value="1"/>
</dbReference>
<keyword evidence="10" id="KW-1185">Reference proteome</keyword>
<evidence type="ECO:0000256" key="7">
    <source>
        <dbReference type="SAM" id="Phobius"/>
    </source>
</evidence>
<comment type="catalytic activity">
    <reaction evidence="1">
        <text>ATP + protein L-histidine = ADP + protein N-phospho-L-histidine.</text>
        <dbReference type="EC" id="2.7.13.3"/>
    </reaction>
</comment>
<evidence type="ECO:0000256" key="1">
    <source>
        <dbReference type="ARBA" id="ARBA00000085"/>
    </source>
</evidence>
<feature type="transmembrane region" description="Helical" evidence="7">
    <location>
        <begin position="63"/>
        <end position="82"/>
    </location>
</feature>
<name>A0A9Q5D6W1_9BACT</name>
<dbReference type="Pfam" id="PF02518">
    <property type="entry name" value="HATPase_c"/>
    <property type="match status" value="1"/>
</dbReference>
<dbReference type="InterPro" id="IPR036097">
    <property type="entry name" value="HisK_dim/P_sf"/>
</dbReference>
<dbReference type="SMART" id="SM00388">
    <property type="entry name" value="HisKA"/>
    <property type="match status" value="1"/>
</dbReference>
<keyword evidence="7" id="KW-0812">Transmembrane</keyword>
<dbReference type="CDD" id="cd00082">
    <property type="entry name" value="HisKA"/>
    <property type="match status" value="1"/>
</dbReference>
<evidence type="ECO:0000313" key="9">
    <source>
        <dbReference type="EMBL" id="NSL86126.1"/>
    </source>
</evidence>
<dbReference type="Gene3D" id="3.30.565.10">
    <property type="entry name" value="Histidine kinase-like ATPase, C-terminal domain"/>
    <property type="match status" value="1"/>
</dbReference>
<comment type="caution">
    <text evidence="9">The sequence shown here is derived from an EMBL/GenBank/DDBJ whole genome shotgun (WGS) entry which is preliminary data.</text>
</comment>
<keyword evidence="5 9" id="KW-0418">Kinase</keyword>
<organism evidence="9 10">
    <name type="scientific">Chitinophaga solisilvae</name>
    <dbReference type="NCBI Taxonomy" id="1233460"/>
    <lineage>
        <taxon>Bacteria</taxon>
        <taxon>Pseudomonadati</taxon>
        <taxon>Bacteroidota</taxon>
        <taxon>Chitinophagia</taxon>
        <taxon>Chitinophagales</taxon>
        <taxon>Chitinophagaceae</taxon>
        <taxon>Chitinophaga</taxon>
    </lineage>
</organism>
<evidence type="ECO:0000259" key="8">
    <source>
        <dbReference type="PROSITE" id="PS50109"/>
    </source>
</evidence>
<evidence type="ECO:0000256" key="4">
    <source>
        <dbReference type="ARBA" id="ARBA00022679"/>
    </source>
</evidence>
<protein>
    <recommendedName>
        <fullName evidence="2">histidine kinase</fullName>
        <ecNumber evidence="2">2.7.13.3</ecNumber>
    </recommendedName>
</protein>
<evidence type="ECO:0000256" key="2">
    <source>
        <dbReference type="ARBA" id="ARBA00012438"/>
    </source>
</evidence>
<dbReference type="EMBL" id="RIAR02000001">
    <property type="protein sequence ID" value="NSL86126.1"/>
    <property type="molecule type" value="Genomic_DNA"/>
</dbReference>
<keyword evidence="7" id="KW-1133">Transmembrane helix</keyword>
<dbReference type="PANTHER" id="PTHR43711:SF31">
    <property type="entry name" value="HISTIDINE KINASE"/>
    <property type="match status" value="1"/>
</dbReference>
<dbReference type="EC" id="2.7.13.3" evidence="2"/>
<dbReference type="PANTHER" id="PTHR43711">
    <property type="entry name" value="TWO-COMPONENT HISTIDINE KINASE"/>
    <property type="match status" value="1"/>
</dbReference>
<evidence type="ECO:0000313" key="10">
    <source>
        <dbReference type="Proteomes" id="UP000281028"/>
    </source>
</evidence>
<dbReference type="PROSITE" id="PS50109">
    <property type="entry name" value="HIS_KIN"/>
    <property type="match status" value="1"/>
</dbReference>
<keyword evidence="7" id="KW-0472">Membrane</keyword>
<dbReference type="SMART" id="SM00387">
    <property type="entry name" value="HATPase_c"/>
    <property type="match status" value="1"/>
</dbReference>
<reference evidence="9" key="1">
    <citation type="submission" date="2020-05" db="EMBL/GenBank/DDBJ databases">
        <title>Chitinophaga laudate sp. nov., isolated from a tropical peat swamp.</title>
        <authorList>
            <person name="Goh C.B.S."/>
            <person name="Lee M.S."/>
            <person name="Parimannan S."/>
            <person name="Pasbakhsh P."/>
            <person name="Yule C.M."/>
            <person name="Rajandas H."/>
            <person name="Loke S."/>
            <person name="Croft L."/>
            <person name="Tan J.B.L."/>
        </authorList>
    </citation>
    <scope>NUCLEOTIDE SEQUENCE</scope>
    <source>
        <strain evidence="9">Mgbs1</strain>
    </source>
</reference>
<gene>
    <name evidence="9" type="ORF">ECE50_004735</name>
</gene>
<evidence type="ECO:0000256" key="6">
    <source>
        <dbReference type="ARBA" id="ARBA00023012"/>
    </source>
</evidence>